<dbReference type="EMBL" id="CAJGYO010000018">
    <property type="protein sequence ID" value="CAD6335485.1"/>
    <property type="molecule type" value="Genomic_DNA"/>
</dbReference>
<keyword evidence="1" id="KW-0732">Signal</keyword>
<dbReference type="Proteomes" id="UP000604825">
    <property type="component" value="Unassembled WGS sequence"/>
</dbReference>
<accession>A0A811RZM0</accession>
<reference evidence="2" key="1">
    <citation type="submission" date="2020-10" db="EMBL/GenBank/DDBJ databases">
        <authorList>
            <person name="Han B."/>
            <person name="Lu T."/>
            <person name="Zhao Q."/>
            <person name="Huang X."/>
            <person name="Zhao Y."/>
        </authorList>
    </citation>
    <scope>NUCLEOTIDE SEQUENCE</scope>
</reference>
<evidence type="ECO:0000313" key="3">
    <source>
        <dbReference type="Proteomes" id="UP000604825"/>
    </source>
</evidence>
<evidence type="ECO:0000256" key="1">
    <source>
        <dbReference type="SAM" id="SignalP"/>
    </source>
</evidence>
<sequence>MGLLAFLLLPRLSRFHSATAKCQQLVAPAPPNEVCPRLFLSVLQESRVIFTLQLVFGLIIGVMGSV</sequence>
<organism evidence="2 3">
    <name type="scientific">Miscanthus lutarioriparius</name>
    <dbReference type="NCBI Taxonomy" id="422564"/>
    <lineage>
        <taxon>Eukaryota</taxon>
        <taxon>Viridiplantae</taxon>
        <taxon>Streptophyta</taxon>
        <taxon>Embryophyta</taxon>
        <taxon>Tracheophyta</taxon>
        <taxon>Spermatophyta</taxon>
        <taxon>Magnoliopsida</taxon>
        <taxon>Liliopsida</taxon>
        <taxon>Poales</taxon>
        <taxon>Poaceae</taxon>
        <taxon>PACMAD clade</taxon>
        <taxon>Panicoideae</taxon>
        <taxon>Andropogonodae</taxon>
        <taxon>Andropogoneae</taxon>
        <taxon>Saccharinae</taxon>
        <taxon>Miscanthus</taxon>
    </lineage>
</organism>
<keyword evidence="3" id="KW-1185">Reference proteome</keyword>
<gene>
    <name evidence="2" type="ORF">NCGR_LOCUS59583</name>
</gene>
<protein>
    <submittedName>
        <fullName evidence="2">Uncharacterized protein</fullName>
    </submittedName>
</protein>
<comment type="caution">
    <text evidence="2">The sequence shown here is derived from an EMBL/GenBank/DDBJ whole genome shotgun (WGS) entry which is preliminary data.</text>
</comment>
<proteinExistence type="predicted"/>
<feature type="signal peptide" evidence="1">
    <location>
        <begin position="1"/>
        <end position="20"/>
    </location>
</feature>
<feature type="chain" id="PRO_5032437837" evidence="1">
    <location>
        <begin position="21"/>
        <end position="66"/>
    </location>
</feature>
<dbReference type="AlphaFoldDB" id="A0A811RZM0"/>
<evidence type="ECO:0000313" key="2">
    <source>
        <dbReference type="EMBL" id="CAD6335485.1"/>
    </source>
</evidence>
<name>A0A811RZM0_9POAL</name>